<dbReference type="Pfam" id="PF08263">
    <property type="entry name" value="LRRNT_2"/>
    <property type="match status" value="1"/>
</dbReference>
<dbReference type="Proteomes" id="UP000004995">
    <property type="component" value="Unassembled WGS sequence"/>
</dbReference>
<dbReference type="HOGENOM" id="CLU_000288_18_3_1"/>
<comment type="similarity">
    <text evidence="2">Belongs to the RLP family.</text>
</comment>
<evidence type="ECO:0000256" key="8">
    <source>
        <dbReference type="ARBA" id="ARBA00022989"/>
    </source>
</evidence>
<dbReference type="Gramene" id="KQL05765">
    <property type="protein sequence ID" value="KQL05765"/>
    <property type="gene ID" value="SETIT_004919mg"/>
</dbReference>
<evidence type="ECO:0000256" key="11">
    <source>
        <dbReference type="SAM" id="Phobius"/>
    </source>
</evidence>
<dbReference type="InterPro" id="IPR046956">
    <property type="entry name" value="RLP23-like"/>
</dbReference>
<dbReference type="OMA" id="GIPNWIN"/>
<evidence type="ECO:0000256" key="6">
    <source>
        <dbReference type="ARBA" id="ARBA00022729"/>
    </source>
</evidence>
<dbReference type="SUPFAM" id="SSF52058">
    <property type="entry name" value="L domain-like"/>
    <property type="match status" value="3"/>
</dbReference>
<evidence type="ECO:0000256" key="7">
    <source>
        <dbReference type="ARBA" id="ARBA00022737"/>
    </source>
</evidence>
<evidence type="ECO:0000256" key="1">
    <source>
        <dbReference type="ARBA" id="ARBA00004251"/>
    </source>
</evidence>
<evidence type="ECO:0000256" key="10">
    <source>
        <dbReference type="ARBA" id="ARBA00023180"/>
    </source>
</evidence>
<dbReference type="PANTHER" id="PTHR48063">
    <property type="entry name" value="LRR RECEPTOR-LIKE KINASE"/>
    <property type="match status" value="1"/>
</dbReference>
<keyword evidence="15" id="KW-1185">Reference proteome</keyword>
<evidence type="ECO:0000256" key="3">
    <source>
        <dbReference type="ARBA" id="ARBA00022475"/>
    </source>
</evidence>
<organism evidence="14 15">
    <name type="scientific">Setaria italica</name>
    <name type="common">Foxtail millet</name>
    <name type="synonym">Panicum italicum</name>
    <dbReference type="NCBI Taxonomy" id="4555"/>
    <lineage>
        <taxon>Eukaryota</taxon>
        <taxon>Viridiplantae</taxon>
        <taxon>Streptophyta</taxon>
        <taxon>Embryophyta</taxon>
        <taxon>Tracheophyta</taxon>
        <taxon>Spermatophyta</taxon>
        <taxon>Magnoliopsida</taxon>
        <taxon>Liliopsida</taxon>
        <taxon>Poales</taxon>
        <taxon>Poaceae</taxon>
        <taxon>PACMAD clade</taxon>
        <taxon>Panicoideae</taxon>
        <taxon>Panicodae</taxon>
        <taxon>Paniceae</taxon>
        <taxon>Cenchrinae</taxon>
        <taxon>Setaria</taxon>
    </lineage>
</organism>
<evidence type="ECO:0000256" key="4">
    <source>
        <dbReference type="ARBA" id="ARBA00022614"/>
    </source>
</evidence>
<dbReference type="eggNOG" id="KOG0619">
    <property type="taxonomic scope" value="Eukaryota"/>
</dbReference>
<keyword evidence="4" id="KW-0433">Leucine-rich repeat</keyword>
<dbReference type="EMBL" id="AGNK02003165">
    <property type="status" value="NOT_ANNOTATED_CDS"/>
    <property type="molecule type" value="Genomic_DNA"/>
</dbReference>
<protein>
    <recommendedName>
        <fullName evidence="13">Leucine-rich repeat-containing N-terminal plant-type domain-containing protein</fullName>
    </recommendedName>
</protein>
<dbReference type="InParanoid" id="K3XSL9"/>
<keyword evidence="9 11" id="KW-0472">Membrane</keyword>
<feature type="transmembrane region" description="Helical" evidence="11">
    <location>
        <begin position="747"/>
        <end position="770"/>
    </location>
</feature>
<keyword evidence="10" id="KW-0325">Glycoprotein</keyword>
<dbReference type="Pfam" id="PF00560">
    <property type="entry name" value="LRR_1"/>
    <property type="match status" value="8"/>
</dbReference>
<reference evidence="14" key="2">
    <citation type="submission" date="2018-08" db="UniProtKB">
        <authorList>
            <consortium name="EnsemblPlants"/>
        </authorList>
    </citation>
    <scope>IDENTIFICATION</scope>
    <source>
        <strain evidence="14">Yugu1</strain>
    </source>
</reference>
<keyword evidence="3" id="KW-1003">Cell membrane</keyword>
<dbReference type="EnsemblPlants" id="KQL05765">
    <property type="protein sequence ID" value="KQL05765"/>
    <property type="gene ID" value="SETIT_004919mg"/>
</dbReference>
<feature type="signal peptide" evidence="12">
    <location>
        <begin position="1"/>
        <end position="23"/>
    </location>
</feature>
<evidence type="ECO:0000313" key="14">
    <source>
        <dbReference type="EnsemblPlants" id="KQL05765"/>
    </source>
</evidence>
<keyword evidence="7" id="KW-0677">Repeat</keyword>
<evidence type="ECO:0000259" key="13">
    <source>
        <dbReference type="Pfam" id="PF08263"/>
    </source>
</evidence>
<dbReference type="GO" id="GO:0005886">
    <property type="term" value="C:plasma membrane"/>
    <property type="evidence" value="ECO:0007669"/>
    <property type="project" value="UniProtKB-SubCell"/>
</dbReference>
<dbReference type="AlphaFoldDB" id="K3XSL9"/>
<name>K3XSL9_SETIT</name>
<keyword evidence="8 11" id="KW-1133">Transmembrane helix</keyword>
<evidence type="ECO:0000256" key="5">
    <source>
        <dbReference type="ARBA" id="ARBA00022692"/>
    </source>
</evidence>
<dbReference type="Gene3D" id="3.80.10.10">
    <property type="entry name" value="Ribonuclease Inhibitor"/>
    <property type="match status" value="5"/>
</dbReference>
<dbReference type="InterPro" id="IPR001611">
    <property type="entry name" value="Leu-rich_rpt"/>
</dbReference>
<dbReference type="SMART" id="SM00369">
    <property type="entry name" value="LRR_TYP"/>
    <property type="match status" value="6"/>
</dbReference>
<keyword evidence="5 11" id="KW-0812">Transmembrane</keyword>
<dbReference type="PANTHER" id="PTHR48063:SF50">
    <property type="entry name" value="HCRVF1 PROTEIN-LIKE"/>
    <property type="match status" value="1"/>
</dbReference>
<feature type="domain" description="Leucine-rich repeat-containing N-terminal plant-type" evidence="13">
    <location>
        <begin position="33"/>
        <end position="70"/>
    </location>
</feature>
<dbReference type="FunFam" id="3.80.10.10:FF:000095">
    <property type="entry name" value="LRR receptor-like serine/threonine-protein kinase GSO1"/>
    <property type="match status" value="1"/>
</dbReference>
<evidence type="ECO:0000256" key="9">
    <source>
        <dbReference type="ARBA" id="ARBA00023136"/>
    </source>
</evidence>
<sequence>MDAAAAFCLLLIVATTASCSVYAQQTNVGCTTKERDALLSFRAGITSDPQNPLASWSGKDCCQWRGVECSNNTCHVIKVDLCNKFFLDDLFAPFYSPSFRGMNGKISHGLLTLRHLKYLDLSGNHLGGVGIPIPSFLGSFRRLIYLNLSCMDFDGMVPPQLGNLSKLQYLDLDNTYYDYSGYDNVLQSEDLSWLPRLPFLSMLSNLRALHLRRCKLVFTYTPLVHRNLTSLKMVDLTSNMIANLNPAYWFWDADTIRHLDLSYNWVVGPLPDAVGNMTSLEVLHLGGNQLNISEFLRGLPSCAWTKLELLDLTSTNISGGIPNWINQWTNLSIIQLSANRLVGSVPLEIGMLSKLSHLHLDYNQFNGSILEEHLAAYFPGCKMGHQFPLWIQGQRDVSFLDISDAGIVDYLPEWYWSVFSNVEYLNISCNQISGRLPRSLDLCRTLPQLHKHLVELDISKNSLSGPLPRKIIAQNLTDLLLSDNCISGAIPSYICQLPFLSLPLCSKQSFISALILYDNLLSGKFPSVLQSCPDLILLDLADNKYIGELPTWIAITKTVLSPVAEYWGRLPNSPINMFSGSIPVKLMELGYLQFLDLAYNRISGSIPHSLANLKAMTQDQGKIPDEITYLVGLMGLNISHNQLSGEIPVKLGQLQSMESLDLSWNELSGEIPSSLSGMTMLSKLNLSYNNLSGRIPSGNQLQTLTDPASSYIGNNYLCGPPVSRNCSAPEVAGRHHDGHQSDSDVRYFYVGMAVGFVLGLWVVFVAFLFARTWRAAYFQMFDNLLCGLEISVAASFRRCLGKLY</sequence>
<feature type="chain" id="PRO_5010126063" description="Leucine-rich repeat-containing N-terminal plant-type domain-containing protein" evidence="12">
    <location>
        <begin position="24"/>
        <end position="804"/>
    </location>
</feature>
<dbReference type="InterPro" id="IPR032675">
    <property type="entry name" value="LRR_dom_sf"/>
</dbReference>
<reference evidence="15" key="1">
    <citation type="journal article" date="2012" name="Nat. Biotechnol.">
        <title>Reference genome sequence of the model plant Setaria.</title>
        <authorList>
            <person name="Bennetzen J.L."/>
            <person name="Schmutz J."/>
            <person name="Wang H."/>
            <person name="Percifield R."/>
            <person name="Hawkins J."/>
            <person name="Pontaroli A.C."/>
            <person name="Estep M."/>
            <person name="Feng L."/>
            <person name="Vaughn J.N."/>
            <person name="Grimwood J."/>
            <person name="Jenkins J."/>
            <person name="Barry K."/>
            <person name="Lindquist E."/>
            <person name="Hellsten U."/>
            <person name="Deshpande S."/>
            <person name="Wang X."/>
            <person name="Wu X."/>
            <person name="Mitros T."/>
            <person name="Triplett J."/>
            <person name="Yang X."/>
            <person name="Ye C.Y."/>
            <person name="Mauro-Herrera M."/>
            <person name="Wang L."/>
            <person name="Li P."/>
            <person name="Sharma M."/>
            <person name="Sharma R."/>
            <person name="Ronald P.C."/>
            <person name="Panaud O."/>
            <person name="Kellogg E.A."/>
            <person name="Brutnell T.P."/>
            <person name="Doust A.N."/>
            <person name="Tuskan G.A."/>
            <person name="Rokhsar D."/>
            <person name="Devos K.M."/>
        </authorList>
    </citation>
    <scope>NUCLEOTIDE SEQUENCE [LARGE SCALE GENOMIC DNA]</scope>
    <source>
        <strain evidence="15">cv. Yugu1</strain>
    </source>
</reference>
<dbReference type="STRING" id="4555.K3XSL9"/>
<dbReference type="Pfam" id="PF13516">
    <property type="entry name" value="LRR_6"/>
    <property type="match status" value="1"/>
</dbReference>
<evidence type="ECO:0000256" key="12">
    <source>
        <dbReference type="SAM" id="SignalP"/>
    </source>
</evidence>
<dbReference type="InterPro" id="IPR013210">
    <property type="entry name" value="LRR_N_plant-typ"/>
</dbReference>
<evidence type="ECO:0000256" key="2">
    <source>
        <dbReference type="ARBA" id="ARBA00009592"/>
    </source>
</evidence>
<dbReference type="InterPro" id="IPR003591">
    <property type="entry name" value="Leu-rich_rpt_typical-subtyp"/>
</dbReference>
<keyword evidence="6 12" id="KW-0732">Signal</keyword>
<evidence type="ECO:0000313" key="15">
    <source>
        <dbReference type="Proteomes" id="UP000004995"/>
    </source>
</evidence>
<comment type="subcellular location">
    <subcellularLocation>
        <location evidence="1">Cell membrane</location>
        <topology evidence="1">Single-pass type I membrane protein</topology>
    </subcellularLocation>
</comment>
<accession>K3XSL9</accession>
<proteinExistence type="inferred from homology"/>